<comment type="caution">
    <text evidence="3">The sequence shown here is derived from an EMBL/GenBank/DDBJ whole genome shotgun (WGS) entry which is preliminary data.</text>
</comment>
<evidence type="ECO:0000313" key="4">
    <source>
        <dbReference type="Proteomes" id="UP000075260"/>
    </source>
</evidence>
<feature type="compositionally biased region" description="Gly residues" evidence="1">
    <location>
        <begin position="41"/>
        <end position="50"/>
    </location>
</feature>
<dbReference type="AlphaFoldDB" id="A0A150QI18"/>
<feature type="region of interest" description="Disordered" evidence="1">
    <location>
        <begin position="35"/>
        <end position="105"/>
    </location>
</feature>
<feature type="compositionally biased region" description="Low complexity" evidence="1">
    <location>
        <begin position="51"/>
        <end position="105"/>
    </location>
</feature>
<evidence type="ECO:0000313" key="3">
    <source>
        <dbReference type="EMBL" id="KYF67645.1"/>
    </source>
</evidence>
<dbReference type="OrthoDB" id="5524160at2"/>
<evidence type="ECO:0000256" key="2">
    <source>
        <dbReference type="SAM" id="SignalP"/>
    </source>
</evidence>
<protein>
    <submittedName>
        <fullName evidence="3">Uncharacterized protein</fullName>
    </submittedName>
</protein>
<feature type="signal peptide" evidence="2">
    <location>
        <begin position="1"/>
        <end position="29"/>
    </location>
</feature>
<dbReference type="EMBL" id="JEMA01000630">
    <property type="protein sequence ID" value="KYF67645.1"/>
    <property type="molecule type" value="Genomic_DNA"/>
</dbReference>
<organism evidence="3 4">
    <name type="scientific">Sorangium cellulosum</name>
    <name type="common">Polyangium cellulosum</name>
    <dbReference type="NCBI Taxonomy" id="56"/>
    <lineage>
        <taxon>Bacteria</taxon>
        <taxon>Pseudomonadati</taxon>
        <taxon>Myxococcota</taxon>
        <taxon>Polyangia</taxon>
        <taxon>Polyangiales</taxon>
        <taxon>Polyangiaceae</taxon>
        <taxon>Sorangium</taxon>
    </lineage>
</organism>
<sequence length="205" mass="19598">MTFLTSLDGRIALTAAALLTGSALLISCAGTLDEDEFPPGGQQGAGGDTQGSGTTSPAATTGGDGATTAATGGDGATTAATGGDGATTAATGGDPTTTSTATGPAPTGCAEAPAMITMKCANAGCHDANSKQAGLSLAAGWETSIRGQTSACGGMVLVPGDPDASSVYTKVTPDPPCNNRMPLGGTPLSDAEIACLRDFIAALTP</sequence>
<feature type="chain" id="PRO_5007566728" evidence="2">
    <location>
        <begin position="30"/>
        <end position="205"/>
    </location>
</feature>
<reference evidence="3 4" key="1">
    <citation type="submission" date="2014-02" db="EMBL/GenBank/DDBJ databases">
        <title>The small core and large imbalanced accessory genome model reveals a collaborative survival strategy of Sorangium cellulosum strains in nature.</title>
        <authorList>
            <person name="Han K."/>
            <person name="Peng R."/>
            <person name="Blom J."/>
            <person name="Li Y.-Z."/>
        </authorList>
    </citation>
    <scope>NUCLEOTIDE SEQUENCE [LARGE SCALE GENOMIC DNA]</scope>
    <source>
        <strain evidence="3 4">So0008-312</strain>
    </source>
</reference>
<accession>A0A150QI18</accession>
<evidence type="ECO:0000256" key="1">
    <source>
        <dbReference type="SAM" id="MobiDB-lite"/>
    </source>
</evidence>
<keyword evidence="2" id="KW-0732">Signal</keyword>
<dbReference type="RefSeq" id="WP_061609702.1">
    <property type="nucleotide sequence ID" value="NZ_JEMA01000630.1"/>
</dbReference>
<dbReference type="Proteomes" id="UP000075260">
    <property type="component" value="Unassembled WGS sequence"/>
</dbReference>
<name>A0A150QI18_SORCE</name>
<proteinExistence type="predicted"/>
<gene>
    <name evidence="3" type="ORF">BE15_23960</name>
</gene>